<protein>
    <submittedName>
        <fullName evidence="1">Putative DUF1814 family protein</fullName>
    </submittedName>
</protein>
<dbReference type="Gene3D" id="3.10.450.620">
    <property type="entry name" value="JHP933, nucleotidyltransferase-like core domain"/>
    <property type="match status" value="1"/>
</dbReference>
<dbReference type="PATRIC" id="fig|571915.4.peg.3097"/>
<name>A0A0G3H7S8_9CORY</name>
<reference evidence="1 2" key="1">
    <citation type="journal article" date="2015" name="Genome Announc.">
        <title>Complete Genome Sequence of the Type Strain Corynebacterium mustelae DSM 45274, Isolated from Various Tissues of a Male Ferret with Lethal Sepsis.</title>
        <authorList>
            <person name="Ruckert C."/>
            <person name="Eimer J."/>
            <person name="Winkler A."/>
            <person name="Tauch A."/>
        </authorList>
    </citation>
    <scope>NUCLEOTIDE SEQUENCE [LARGE SCALE GENOMIC DNA]</scope>
    <source>
        <strain evidence="1 2">DSM 45274</strain>
    </source>
</reference>
<dbReference type="EMBL" id="CP011542">
    <property type="protein sequence ID" value="AKK07177.1"/>
    <property type="molecule type" value="Genomic_DNA"/>
</dbReference>
<reference evidence="2" key="2">
    <citation type="submission" date="2015-05" db="EMBL/GenBank/DDBJ databases">
        <title>Complete genome sequence of Corynebacterium mustelae DSM 45274, isolated from various tissues of a male ferret with lethal sepsis.</title>
        <authorList>
            <person name="Ruckert C."/>
            <person name="Albersmeier A."/>
            <person name="Winkler A."/>
            <person name="Tauch A."/>
        </authorList>
    </citation>
    <scope>NUCLEOTIDE SEQUENCE [LARGE SCALE GENOMIC DNA]</scope>
    <source>
        <strain evidence="2">DSM 45274</strain>
    </source>
</reference>
<accession>A0A0G3H7S8</accession>
<dbReference type="OrthoDB" id="4084402at2"/>
<organism evidence="1 2">
    <name type="scientific">Corynebacterium mustelae</name>
    <dbReference type="NCBI Taxonomy" id="571915"/>
    <lineage>
        <taxon>Bacteria</taxon>
        <taxon>Bacillati</taxon>
        <taxon>Actinomycetota</taxon>
        <taxon>Actinomycetes</taxon>
        <taxon>Mycobacteriales</taxon>
        <taxon>Corynebacteriaceae</taxon>
        <taxon>Corynebacterium</taxon>
    </lineage>
</organism>
<evidence type="ECO:0000313" key="2">
    <source>
        <dbReference type="Proteomes" id="UP000035199"/>
    </source>
</evidence>
<gene>
    <name evidence="1" type="ORF">CMUST_14420</name>
</gene>
<dbReference type="Pfam" id="PF08843">
    <property type="entry name" value="AbiEii"/>
    <property type="match status" value="1"/>
</dbReference>
<dbReference type="Proteomes" id="UP000035199">
    <property type="component" value="Chromosome"/>
</dbReference>
<evidence type="ECO:0000313" key="1">
    <source>
        <dbReference type="EMBL" id="AKK07177.1"/>
    </source>
</evidence>
<dbReference type="KEGG" id="cmv:CMUST_14420"/>
<keyword evidence="2" id="KW-1185">Reference proteome</keyword>
<dbReference type="InterPro" id="IPR014942">
    <property type="entry name" value="AbiEii"/>
</dbReference>
<proteinExistence type="predicted"/>
<dbReference type="RefSeq" id="WP_047263060.1">
    <property type="nucleotide sequence ID" value="NZ_CP011542.1"/>
</dbReference>
<dbReference type="AlphaFoldDB" id="A0A0G3H7S8"/>
<sequence>MSQSSSRAAERDFKRSLSTRIGNLAKETKRSRDSIQFELVFQCFLHRVFTEATDATQWVLKGGTALLMRNGHGRFTQDIDLARATNWENPDEIRREFEQIAQRKVHDPFTFSVTSVHTTSSPRPDGYATPTVEVKLEAKLGATVYHRIKIDVSVQRHTQAPMERVPIDPLLNQLTKDGGYDSFDIFATAIEAHLADKICAMYEIHHSGASNRFHDLADIIQIICTQNFSAAKLVNVLEHEARRRSITWPTKLVLPSPEWEKNYKQNAPSYGLPVELYPLEASLDFAGKCLDEVLQLQRIHGTWNYLRRIWED</sequence>